<name>A0A4Y3VIC6_9ACTN</name>
<proteinExistence type="predicted"/>
<sequence>MLVELRTVLPEQGQRRQGRDSFPFPADHGQVEGADPAAWVYVPLRAGGLECAVRTISAPKSVRTSRAFAPVDEYVLHWIDTLRTYFSRGSMDDVVQKLVATGPRRLRQDPRRSPHAPWDDYEFPVASTQPYLPKYLLNRERIEDIL</sequence>
<protein>
    <submittedName>
        <fullName evidence="1">Uncharacterized protein</fullName>
    </submittedName>
</protein>
<keyword evidence="2" id="KW-1185">Reference proteome</keyword>
<comment type="caution">
    <text evidence="1">The sequence shown here is derived from an EMBL/GenBank/DDBJ whole genome shotgun (WGS) entry which is preliminary data.</text>
</comment>
<organism evidence="1 2">
    <name type="scientific">Streptomyces spinoverrucosus</name>
    <dbReference type="NCBI Taxonomy" id="284043"/>
    <lineage>
        <taxon>Bacteria</taxon>
        <taxon>Bacillati</taxon>
        <taxon>Actinomycetota</taxon>
        <taxon>Actinomycetes</taxon>
        <taxon>Kitasatosporales</taxon>
        <taxon>Streptomycetaceae</taxon>
        <taxon>Streptomyces</taxon>
    </lineage>
</organism>
<evidence type="ECO:0000313" key="1">
    <source>
        <dbReference type="EMBL" id="GEC05868.1"/>
    </source>
</evidence>
<dbReference type="AlphaFoldDB" id="A0A4Y3VIC6"/>
<gene>
    <name evidence="1" type="ORF">SSP24_35230</name>
</gene>
<reference evidence="1 2" key="1">
    <citation type="submission" date="2019-06" db="EMBL/GenBank/DDBJ databases">
        <title>Whole genome shotgun sequence of Streptomyces spinoverrucosus NBRC 14228.</title>
        <authorList>
            <person name="Hosoyama A."/>
            <person name="Uohara A."/>
            <person name="Ohji S."/>
            <person name="Ichikawa N."/>
        </authorList>
    </citation>
    <scope>NUCLEOTIDE SEQUENCE [LARGE SCALE GENOMIC DNA]</scope>
    <source>
        <strain evidence="1 2">NBRC 14228</strain>
    </source>
</reference>
<dbReference type="Proteomes" id="UP000317881">
    <property type="component" value="Unassembled WGS sequence"/>
</dbReference>
<accession>A0A4Y3VIC6</accession>
<evidence type="ECO:0000313" key="2">
    <source>
        <dbReference type="Proteomes" id="UP000317881"/>
    </source>
</evidence>
<dbReference type="EMBL" id="BJND01000023">
    <property type="protein sequence ID" value="GEC05868.1"/>
    <property type="molecule type" value="Genomic_DNA"/>
</dbReference>